<proteinExistence type="predicted"/>
<sequence>MPFVGEIRIFAGNFAPAGWAICDGQLLPISENDTLFQLIGTTYGGDGQSVFAVPDLRGRVPLHMGTDPGSGITYQIGENGGTEEVTLNSNNLPPHIHYISGPVFLPALGENPANTTNPQDRSFAITNSEKVYSTVKSDTSRLAPLQVPHMGLAPDGDSLIMSVQPVGGNENTDNMQPYLVVNFIISLYGVFPTP</sequence>
<accession>A0A1T5P9I4</accession>
<feature type="domain" description="Phage tail collar" evidence="1">
    <location>
        <begin position="5"/>
        <end position="61"/>
    </location>
</feature>
<evidence type="ECO:0000313" key="2">
    <source>
        <dbReference type="EMBL" id="SKD09326.1"/>
    </source>
</evidence>
<dbReference type="STRING" id="393003.SAMN05660461_5210"/>
<evidence type="ECO:0000313" key="3">
    <source>
        <dbReference type="Proteomes" id="UP000190166"/>
    </source>
</evidence>
<dbReference type="InterPro" id="IPR037053">
    <property type="entry name" value="Phage_tail_collar_dom_sf"/>
</dbReference>
<dbReference type="Gene3D" id="3.90.1340.10">
    <property type="entry name" value="Phage tail collar domain"/>
    <property type="match status" value="1"/>
</dbReference>
<reference evidence="2 3" key="1">
    <citation type="submission" date="2017-02" db="EMBL/GenBank/DDBJ databases">
        <authorList>
            <person name="Peterson S.W."/>
        </authorList>
    </citation>
    <scope>NUCLEOTIDE SEQUENCE [LARGE SCALE GENOMIC DNA]</scope>
    <source>
        <strain evidence="2 3">DSM 18108</strain>
    </source>
</reference>
<dbReference type="Pfam" id="PF07484">
    <property type="entry name" value="Collar"/>
    <property type="match status" value="1"/>
</dbReference>
<name>A0A1T5P9I4_9BACT</name>
<organism evidence="2 3">
    <name type="scientific">Chitinophaga ginsengisegetis</name>
    <dbReference type="NCBI Taxonomy" id="393003"/>
    <lineage>
        <taxon>Bacteria</taxon>
        <taxon>Pseudomonadati</taxon>
        <taxon>Bacteroidota</taxon>
        <taxon>Chitinophagia</taxon>
        <taxon>Chitinophagales</taxon>
        <taxon>Chitinophagaceae</taxon>
        <taxon>Chitinophaga</taxon>
    </lineage>
</organism>
<dbReference type="RefSeq" id="WP_079472467.1">
    <property type="nucleotide sequence ID" value="NZ_FUZZ01000004.1"/>
</dbReference>
<dbReference type="InterPro" id="IPR011083">
    <property type="entry name" value="Phage_tail_collar_dom"/>
</dbReference>
<protein>
    <submittedName>
        <fullName evidence="2">Microcystin-dependent protein</fullName>
    </submittedName>
</protein>
<dbReference type="SUPFAM" id="SSF88874">
    <property type="entry name" value="Receptor-binding domain of short tail fibre protein gp12"/>
    <property type="match status" value="1"/>
</dbReference>
<dbReference type="AlphaFoldDB" id="A0A1T5P9I4"/>
<dbReference type="Proteomes" id="UP000190166">
    <property type="component" value="Unassembled WGS sequence"/>
</dbReference>
<keyword evidence="3" id="KW-1185">Reference proteome</keyword>
<dbReference type="EMBL" id="FUZZ01000004">
    <property type="protein sequence ID" value="SKD09326.1"/>
    <property type="molecule type" value="Genomic_DNA"/>
</dbReference>
<evidence type="ECO:0000259" key="1">
    <source>
        <dbReference type="Pfam" id="PF07484"/>
    </source>
</evidence>
<gene>
    <name evidence="2" type="ORF">SAMN05660461_5210</name>
</gene>